<proteinExistence type="predicted"/>
<dbReference type="OrthoDB" id="5006831at2"/>
<protein>
    <recommendedName>
        <fullName evidence="5">Gram-positive cocci surface proteins LPxTG domain-containing protein</fullName>
    </recommendedName>
</protein>
<dbReference type="AlphaFoldDB" id="A0A0B2AGZ6"/>
<keyword evidence="2" id="KW-0732">Signal</keyword>
<evidence type="ECO:0008006" key="5">
    <source>
        <dbReference type="Google" id="ProtNLM"/>
    </source>
</evidence>
<dbReference type="RefSeq" id="WP_043126423.1">
    <property type="nucleotide sequence ID" value="NZ_JTDL01000144.1"/>
</dbReference>
<feature type="region of interest" description="Disordered" evidence="1">
    <location>
        <begin position="113"/>
        <end position="247"/>
    </location>
</feature>
<evidence type="ECO:0000256" key="1">
    <source>
        <dbReference type="SAM" id="MobiDB-lite"/>
    </source>
</evidence>
<gene>
    <name evidence="3" type="ORF">LK10_17520</name>
</gene>
<evidence type="ECO:0000313" key="3">
    <source>
        <dbReference type="EMBL" id="KHL01219.1"/>
    </source>
</evidence>
<dbReference type="Proteomes" id="UP000030982">
    <property type="component" value="Unassembled WGS sequence"/>
</dbReference>
<feature type="chain" id="PRO_5002085583" description="Gram-positive cocci surface proteins LPxTG domain-containing protein" evidence="2">
    <location>
        <begin position="28"/>
        <end position="313"/>
    </location>
</feature>
<dbReference type="EMBL" id="JTDL01000144">
    <property type="protein sequence ID" value="KHL01219.1"/>
    <property type="molecule type" value="Genomic_DNA"/>
</dbReference>
<sequence length="313" mass="31312">MSYLTSIFAVGASAFFVAGAATSPAFAAPSSNSGSDKMGVCHLTRSQSHPYQYQEVAMSSLATYHAQGKYPGDIFPAFSYVDKGSTVTVAAQNWTTANQAIYAAGCVISTPSPTPSVTPVTTPSSDPTTPAADPTTPVADPTTQVADPTTPVADPTTQAADPTTQAPTTPTGSGSPSDTPSDSSSAAPVTSETPGQSNTGQGNTGQSNTGQGNTGQGNTNSGSAGQSSSPSSVQAQPVQAQPVQAQPLQAVQPEQAVLPVTSVPSEVSLTAQTAAGAPAPDYTTSNAFFASGALMVLGAFAPKLAARRRGRHS</sequence>
<dbReference type="STRING" id="1338436.LK10_17520"/>
<keyword evidence="4" id="KW-1185">Reference proteome</keyword>
<comment type="caution">
    <text evidence="3">The sequence shown here is derived from an EMBL/GenBank/DDBJ whole genome shotgun (WGS) entry which is preliminary data.</text>
</comment>
<accession>A0A0B2AGZ6</accession>
<evidence type="ECO:0000256" key="2">
    <source>
        <dbReference type="SAM" id="SignalP"/>
    </source>
</evidence>
<organism evidence="3 4">
    <name type="scientific">Sinomonas humi</name>
    <dbReference type="NCBI Taxonomy" id="1338436"/>
    <lineage>
        <taxon>Bacteria</taxon>
        <taxon>Bacillati</taxon>
        <taxon>Actinomycetota</taxon>
        <taxon>Actinomycetes</taxon>
        <taxon>Micrococcales</taxon>
        <taxon>Micrococcaceae</taxon>
        <taxon>Sinomonas</taxon>
    </lineage>
</organism>
<name>A0A0B2AGZ6_9MICC</name>
<feature type="signal peptide" evidence="2">
    <location>
        <begin position="1"/>
        <end position="27"/>
    </location>
</feature>
<evidence type="ECO:0000313" key="4">
    <source>
        <dbReference type="Proteomes" id="UP000030982"/>
    </source>
</evidence>
<reference evidence="3 4" key="1">
    <citation type="submission" date="2014-09" db="EMBL/GenBank/DDBJ databases">
        <title>Genome sequence of Sinomonas sp. MUSC 117.</title>
        <authorList>
            <person name="Lee L.-H."/>
        </authorList>
    </citation>
    <scope>NUCLEOTIDE SEQUENCE [LARGE SCALE GENOMIC DNA]</scope>
    <source>
        <strain evidence="3 4">MUSC 117</strain>
    </source>
</reference>